<dbReference type="InterPro" id="IPR003836">
    <property type="entry name" value="Glucokinase"/>
</dbReference>
<reference evidence="3 4" key="1">
    <citation type="journal article" date="2009" name="Science">
        <title>Green evolution and dynamic adaptations revealed by genomes of the marine picoeukaryotes Micromonas.</title>
        <authorList>
            <person name="Worden A.Z."/>
            <person name="Lee J.H."/>
            <person name="Mock T."/>
            <person name="Rouze P."/>
            <person name="Simmons M.P."/>
            <person name="Aerts A.L."/>
            <person name="Allen A.E."/>
            <person name="Cuvelier M.L."/>
            <person name="Derelle E."/>
            <person name="Everett M.V."/>
            <person name="Foulon E."/>
            <person name="Grimwood J."/>
            <person name="Gundlach H."/>
            <person name="Henrissat B."/>
            <person name="Napoli C."/>
            <person name="McDonald S.M."/>
            <person name="Parker M.S."/>
            <person name="Rombauts S."/>
            <person name="Salamov A."/>
            <person name="Von Dassow P."/>
            <person name="Badger J.H."/>
            <person name="Coutinho P.M."/>
            <person name="Demir E."/>
            <person name="Dubchak I."/>
            <person name="Gentemann C."/>
            <person name="Eikrem W."/>
            <person name="Gready J.E."/>
            <person name="John U."/>
            <person name="Lanier W."/>
            <person name="Lindquist E.A."/>
            <person name="Lucas S."/>
            <person name="Mayer K.F."/>
            <person name="Moreau H."/>
            <person name="Not F."/>
            <person name="Otillar R."/>
            <person name="Panaud O."/>
            <person name="Pangilinan J."/>
            <person name="Paulsen I."/>
            <person name="Piegu B."/>
            <person name="Poliakov A."/>
            <person name="Robbens S."/>
            <person name="Schmutz J."/>
            <person name="Toulza E."/>
            <person name="Wyss T."/>
            <person name="Zelensky A."/>
            <person name="Zhou K."/>
            <person name="Armbrust E.V."/>
            <person name="Bhattacharya D."/>
            <person name="Goodenough U.W."/>
            <person name="Van de Peer Y."/>
            <person name="Grigoriev I.V."/>
        </authorList>
    </citation>
    <scope>NUCLEOTIDE SEQUENCE [LARGE SCALE GENOMIC DNA]</scope>
    <source>
        <strain evidence="3 4">CCMP1545</strain>
    </source>
</reference>
<proteinExistence type="inferred from homology"/>
<dbReference type="Gene3D" id="3.30.420.40">
    <property type="match status" value="1"/>
</dbReference>
<evidence type="ECO:0000256" key="1">
    <source>
        <dbReference type="ARBA" id="ARBA00022679"/>
    </source>
</evidence>
<dbReference type="OMA" id="NNHWRLS"/>
<dbReference type="InterPro" id="IPR043129">
    <property type="entry name" value="ATPase_NBD"/>
</dbReference>
<dbReference type="GeneID" id="9682927"/>
<organism evidence="4">
    <name type="scientific">Micromonas pusilla (strain CCMP1545)</name>
    <name type="common">Picoplanktonic green alga</name>
    <dbReference type="NCBI Taxonomy" id="564608"/>
    <lineage>
        <taxon>Eukaryota</taxon>
        <taxon>Viridiplantae</taxon>
        <taxon>Chlorophyta</taxon>
        <taxon>Mamiellophyceae</taxon>
        <taxon>Mamiellales</taxon>
        <taxon>Mamiellaceae</taxon>
        <taxon>Micromonas</taxon>
    </lineage>
</organism>
<evidence type="ECO:0000313" key="4">
    <source>
        <dbReference type="Proteomes" id="UP000001876"/>
    </source>
</evidence>
<dbReference type="STRING" id="564608.C1MMY1"/>
<dbReference type="PANTHER" id="PTHR47363:SF1">
    <property type="entry name" value="GLUCOKINASE"/>
    <property type="match status" value="1"/>
</dbReference>
<dbReference type="SUPFAM" id="SSF53067">
    <property type="entry name" value="Actin-like ATPase domain"/>
    <property type="match status" value="1"/>
</dbReference>
<dbReference type="NCBIfam" id="TIGR00749">
    <property type="entry name" value="glk"/>
    <property type="match status" value="1"/>
</dbReference>
<dbReference type="GO" id="GO:0005536">
    <property type="term" value="F:D-glucose binding"/>
    <property type="evidence" value="ECO:0007669"/>
    <property type="project" value="InterPro"/>
</dbReference>
<evidence type="ECO:0000313" key="3">
    <source>
        <dbReference type="EMBL" id="EEH58649.1"/>
    </source>
</evidence>
<dbReference type="GO" id="GO:0006096">
    <property type="term" value="P:glycolytic process"/>
    <property type="evidence" value="ECO:0007669"/>
    <property type="project" value="InterPro"/>
</dbReference>
<name>C1MMY1_MICPC</name>
<dbReference type="RefSeq" id="XP_003057004.1">
    <property type="nucleotide sequence ID" value="XM_003056958.1"/>
</dbReference>
<protein>
    <submittedName>
        <fullName evidence="3">Glucokinase</fullName>
    </submittedName>
</protein>
<dbReference type="PANTHER" id="PTHR47363">
    <property type="entry name" value="GLUCOKINASE"/>
    <property type="match status" value="1"/>
</dbReference>
<dbReference type="Pfam" id="PF02685">
    <property type="entry name" value="Glucokinase"/>
    <property type="match status" value="1"/>
</dbReference>
<dbReference type="Proteomes" id="UP000001876">
    <property type="component" value="Unassembled WGS sequence"/>
</dbReference>
<dbReference type="KEGG" id="mpp:MICPUCDRAFT_25964"/>
<dbReference type="GO" id="GO:0004340">
    <property type="term" value="F:glucokinase activity"/>
    <property type="evidence" value="ECO:0007669"/>
    <property type="project" value="InterPro"/>
</dbReference>
<dbReference type="EMBL" id="GG663737">
    <property type="protein sequence ID" value="EEH58649.1"/>
    <property type="molecule type" value="Genomic_DNA"/>
</dbReference>
<accession>C1MMY1</accession>
<dbReference type="OrthoDB" id="10251652at2759"/>
<dbReference type="GO" id="GO:0005524">
    <property type="term" value="F:ATP binding"/>
    <property type="evidence" value="ECO:0007669"/>
    <property type="project" value="InterPro"/>
</dbReference>
<sequence>MSAAPAMGAHVSSLARTTSNTRRVAGVAAAGGAFLVNKLRGVSSKRASASAPRSRRSRRALALTTASSTVVVGDIGGTNARLQVWNIVDGAQTLKYENIYGTKGHETFESVISDLYRDAGVDPSDVHSACFAVAGPVANDACAMTNVSWVIDGAKLEKEFKIDSVKVINDFAAVGYGVLDLKPEEMVTLNPGSPDARGPIAVLGPGTGLGEAMLFWNDEAEEHDVIPSEGSHADFAPRGETQSALLAYCERTLGECEIEQVCCGSGIVRIYDFLRERRGAADKPELDPAGVTDAALDGSCPLCVEAVDIFLAILGAEAGNLALKCLASGGVYVAGGIPPRLMKLIGDGGTLLDAYVRKSCRYTNVRSGFPLHIILNDKIGLAGAKVFALRQL</sequence>
<keyword evidence="1" id="KW-0808">Transferase</keyword>
<dbReference type="AlphaFoldDB" id="C1MMY1"/>
<keyword evidence="2 3" id="KW-0418">Kinase</keyword>
<dbReference type="eggNOG" id="ENOG502QSB1">
    <property type="taxonomic scope" value="Eukaryota"/>
</dbReference>
<dbReference type="HAMAP" id="MF_00524">
    <property type="entry name" value="Glucokinase"/>
    <property type="match status" value="1"/>
</dbReference>
<evidence type="ECO:0000256" key="2">
    <source>
        <dbReference type="ARBA" id="ARBA00022777"/>
    </source>
</evidence>
<dbReference type="Gene3D" id="3.40.367.20">
    <property type="match status" value="1"/>
</dbReference>
<gene>
    <name evidence="3" type="ORF">MICPUCDRAFT_25964</name>
</gene>
<keyword evidence="4" id="KW-1185">Reference proteome</keyword>
<dbReference type="CDD" id="cd24008">
    <property type="entry name" value="ASKHA_NBD_GLK"/>
    <property type="match status" value="1"/>
</dbReference>